<sequence>MEYTKINGHDFYNMVVNASNKLLEQSDFVNALNVFPVPDGDTGTNMSMTFKAAVKEIEGMDTYSIGEISKKLAKGALMGARGNSGVILSQILRGFSKGLEGKKEVDIKEFAVAFSEGSKSAYKAVMRPTEGTILSVIRAAAEAAVSSDAKDMVAFMEEITVKSKEMLDRTPELLPALKKAKVVDSGGMGLYIILRGMFEALKNDIKAELSDIKISDANGTLAKATEEIDIKFGYCTEFIILGDAKRAQDFQNEIESLGDSMIVVGYDDVIKVHIHTNDPGLVLSKAVAIGELSKIKIDNMREEHRELLINTKELTENSSEDEGVDSEKKKYGFITVAMGDGISNIFKDLGIDYVIEGGQTMNPSTQDILDAVEKINAEHIFIMPNNKNIIMAANQAAEISSKNILVVPTTTIPQGIACATMFNYDSEVEENFTNLKETIEVVKTGSVTYAVRDTEIDGIDIKQGNMLGLVEGKIKEVGEDKKVVAGKVLEDMIDDESELITVYYGEDVSDEDANEFEAELQEKYEDLDIQFYKGNQPLYYFLISVE</sequence>
<dbReference type="PROSITE" id="PS51480">
    <property type="entry name" value="DHAL"/>
    <property type="match status" value="1"/>
</dbReference>
<dbReference type="Pfam" id="PF21645">
    <property type="entry name" value="FakA-like_M"/>
    <property type="match status" value="1"/>
</dbReference>
<evidence type="ECO:0000259" key="1">
    <source>
        <dbReference type="PROSITE" id="PS51480"/>
    </source>
</evidence>
<dbReference type="InterPro" id="IPR048394">
    <property type="entry name" value="FakA-like_M"/>
</dbReference>
<dbReference type="InterPro" id="IPR036117">
    <property type="entry name" value="DhaL_dom_sf"/>
</dbReference>
<protein>
    <recommendedName>
        <fullName evidence="1">DhaL domain-containing protein</fullName>
    </recommendedName>
</protein>
<dbReference type="AlphaFoldDB" id="A0AAX0B1T1"/>
<reference evidence="2" key="1">
    <citation type="submission" date="2020-05" db="EMBL/GenBank/DDBJ databases">
        <authorList>
            <person name="Brown S."/>
            <person name="Huntemann M."/>
            <person name="Clum A."/>
            <person name="Spunde A."/>
            <person name="Palaniappan K."/>
            <person name="Ritter S."/>
            <person name="Mikhailova N."/>
            <person name="Chen I.-M."/>
            <person name="Stamatis D."/>
            <person name="Reddy T."/>
            <person name="O'Malley R."/>
            <person name="Daum C."/>
            <person name="Shapiro N."/>
            <person name="Ivanova N."/>
            <person name="Kyrpides N."/>
            <person name="Woyke T."/>
        </authorList>
    </citation>
    <scope>NUCLEOTIDE SEQUENCE</scope>
    <source>
        <strain evidence="2">DJ080</strain>
    </source>
</reference>
<dbReference type="Gene3D" id="1.25.40.340">
    <property type="match status" value="1"/>
</dbReference>
<dbReference type="GO" id="GO:0006071">
    <property type="term" value="P:glycerol metabolic process"/>
    <property type="evidence" value="ECO:0007669"/>
    <property type="project" value="InterPro"/>
</dbReference>
<name>A0AAX0B1T1_CLOBE</name>
<dbReference type="InterPro" id="IPR004007">
    <property type="entry name" value="DhaL_dom"/>
</dbReference>
<accession>A0AAX0B1T1</accession>
<evidence type="ECO:0000313" key="2">
    <source>
        <dbReference type="EMBL" id="NRT89173.1"/>
    </source>
</evidence>
<dbReference type="SMART" id="SM01120">
    <property type="entry name" value="Dak2"/>
    <property type="match status" value="1"/>
</dbReference>
<evidence type="ECO:0000313" key="3">
    <source>
        <dbReference type="Proteomes" id="UP001193748"/>
    </source>
</evidence>
<dbReference type="SMART" id="SM01121">
    <property type="entry name" value="Dak1_2"/>
    <property type="match status" value="1"/>
</dbReference>
<dbReference type="Pfam" id="PF13684">
    <property type="entry name" value="FakA-like_C"/>
    <property type="match status" value="1"/>
</dbReference>
<dbReference type="SUPFAM" id="SSF101473">
    <property type="entry name" value="DhaL-like"/>
    <property type="match status" value="1"/>
</dbReference>
<dbReference type="GO" id="GO:0004371">
    <property type="term" value="F:glycerone kinase activity"/>
    <property type="evidence" value="ECO:0007669"/>
    <property type="project" value="InterPro"/>
</dbReference>
<reference evidence="2" key="2">
    <citation type="journal article" date="2022" name="Nat. Biotechnol.">
        <title>Carbon-negative production of acetone and isopropanol by gas fermentation at industrial pilot scale.</title>
        <authorList>
            <person name="Liew F.E."/>
            <person name="Nogle R."/>
            <person name="Abdalla T."/>
            <person name="Rasor B.J."/>
            <person name="Canter C."/>
            <person name="Jensen R.O."/>
            <person name="Wang L."/>
            <person name="Strutz J."/>
            <person name="Chirania P."/>
            <person name="De Tissera S."/>
            <person name="Mueller A.P."/>
            <person name="Ruan Z."/>
            <person name="Gao A."/>
            <person name="Tran L."/>
            <person name="Engle N.L."/>
            <person name="Bromley J.C."/>
            <person name="Daniell J."/>
            <person name="Conrado R."/>
            <person name="Tschaplinski T.J."/>
            <person name="Giannone R.J."/>
            <person name="Hettich R.L."/>
            <person name="Karim A.S."/>
            <person name="Simpson S.D."/>
            <person name="Brown S.D."/>
            <person name="Leang C."/>
            <person name="Jewett M.C."/>
            <person name="Kopke M."/>
        </authorList>
    </citation>
    <scope>NUCLEOTIDE SEQUENCE</scope>
    <source>
        <strain evidence="2">DJ080</strain>
    </source>
</reference>
<dbReference type="PANTHER" id="PTHR33434">
    <property type="entry name" value="DEGV DOMAIN-CONTAINING PROTEIN DR_1986-RELATED"/>
    <property type="match status" value="1"/>
</dbReference>
<comment type="caution">
    <text evidence="2">The sequence shown here is derived from an EMBL/GenBank/DDBJ whole genome shotgun (WGS) entry which is preliminary data.</text>
</comment>
<dbReference type="InterPro" id="IPR019986">
    <property type="entry name" value="YloV-like"/>
</dbReference>
<dbReference type="InterPro" id="IPR033470">
    <property type="entry name" value="FakA-like_C"/>
</dbReference>
<dbReference type="Proteomes" id="UP001193748">
    <property type="component" value="Unassembled WGS sequence"/>
</dbReference>
<dbReference type="NCBIfam" id="TIGR03599">
    <property type="entry name" value="YloV"/>
    <property type="match status" value="1"/>
</dbReference>
<dbReference type="EMBL" id="JABSWW010000001">
    <property type="protein sequence ID" value="NRT89173.1"/>
    <property type="molecule type" value="Genomic_DNA"/>
</dbReference>
<feature type="domain" description="DhaL" evidence="1">
    <location>
        <begin position="9"/>
        <end position="199"/>
    </location>
</feature>
<organism evidence="2 3">
    <name type="scientific">Clostridium beijerinckii</name>
    <name type="common">Clostridium MP</name>
    <dbReference type="NCBI Taxonomy" id="1520"/>
    <lineage>
        <taxon>Bacteria</taxon>
        <taxon>Bacillati</taxon>
        <taxon>Bacillota</taxon>
        <taxon>Clostridia</taxon>
        <taxon>Eubacteriales</taxon>
        <taxon>Clostridiaceae</taxon>
        <taxon>Clostridium</taxon>
    </lineage>
</organism>
<dbReference type="PANTHER" id="PTHR33434:SF4">
    <property type="entry name" value="PHOSPHATASE PROTEIN"/>
    <property type="match status" value="1"/>
</dbReference>
<proteinExistence type="predicted"/>
<gene>
    <name evidence="2" type="ORF">B0H41_002852</name>
</gene>
<dbReference type="Pfam" id="PF02734">
    <property type="entry name" value="Dak2"/>
    <property type="match status" value="1"/>
</dbReference>
<dbReference type="RefSeq" id="WP_173711142.1">
    <property type="nucleotide sequence ID" value="NZ_JABSWW010000001.1"/>
</dbReference>
<dbReference type="InterPro" id="IPR050270">
    <property type="entry name" value="DegV_domain_contain"/>
</dbReference>